<feature type="domain" description="FAT" evidence="19">
    <location>
        <begin position="1875"/>
        <end position="2483"/>
    </location>
</feature>
<evidence type="ECO:0000256" key="4">
    <source>
        <dbReference type="ARBA" id="ARBA00012513"/>
    </source>
</evidence>
<keyword evidence="8 16" id="KW-0547">Nucleotide-binding</keyword>
<keyword evidence="6 16" id="KW-0723">Serine/threonine-protein kinase</keyword>
<evidence type="ECO:0000259" key="19">
    <source>
        <dbReference type="PROSITE" id="PS51189"/>
    </source>
</evidence>
<dbReference type="InterPro" id="IPR000403">
    <property type="entry name" value="PI3/4_kinase_cat_dom"/>
</dbReference>
<dbReference type="InterPro" id="IPR003152">
    <property type="entry name" value="FATC_dom"/>
</dbReference>
<keyword evidence="16" id="KW-0779">Telomere</keyword>
<dbReference type="GO" id="GO:0035556">
    <property type="term" value="P:intracellular signal transduction"/>
    <property type="evidence" value="ECO:0007669"/>
    <property type="project" value="UniProtKB-ARBA"/>
</dbReference>
<keyword evidence="16" id="KW-0158">Chromosome</keyword>
<dbReference type="GeneID" id="54363394"/>
<dbReference type="CDD" id="cd05171">
    <property type="entry name" value="PIKKc_ATM"/>
    <property type="match status" value="1"/>
</dbReference>
<evidence type="ECO:0000256" key="1">
    <source>
        <dbReference type="ARBA" id="ARBA00004123"/>
    </source>
</evidence>
<evidence type="ECO:0000256" key="6">
    <source>
        <dbReference type="ARBA" id="ARBA00022527"/>
    </source>
</evidence>
<keyword evidence="21" id="KW-1185">Reference proteome</keyword>
<dbReference type="InterPro" id="IPR018936">
    <property type="entry name" value="PI3/4_kinase_CS"/>
</dbReference>
<reference evidence="22" key="2">
    <citation type="submission" date="2020-04" db="EMBL/GenBank/DDBJ databases">
        <authorList>
            <consortium name="NCBI Genome Project"/>
        </authorList>
    </citation>
    <scope>NUCLEOTIDE SEQUENCE</scope>
    <source>
        <strain evidence="22">CBS 342.82</strain>
    </source>
</reference>
<keyword evidence="7 16" id="KW-0808">Transferase</keyword>
<dbReference type="PROSITE" id="PS00915">
    <property type="entry name" value="PI3_4_KINASE_1"/>
    <property type="match status" value="1"/>
</dbReference>
<evidence type="ECO:0000256" key="7">
    <source>
        <dbReference type="ARBA" id="ARBA00022679"/>
    </source>
</evidence>
<evidence type="ECO:0000256" key="16">
    <source>
        <dbReference type="RuleBase" id="RU365027"/>
    </source>
</evidence>
<protein>
    <recommendedName>
        <fullName evidence="5 16">Serine/threonine-protein kinase Tel1</fullName>
        <ecNumber evidence="4 16">2.7.11.1</ecNumber>
    </recommendedName>
</protein>
<evidence type="ECO:0000313" key="21">
    <source>
        <dbReference type="Proteomes" id="UP000504637"/>
    </source>
</evidence>
<name>A0A6J3LVY2_9PEZI</name>
<dbReference type="Gene3D" id="3.30.1010.10">
    <property type="entry name" value="Phosphatidylinositol 3-kinase Catalytic Subunit, Chain A, domain 4"/>
    <property type="match status" value="1"/>
</dbReference>
<dbReference type="InterPro" id="IPR036940">
    <property type="entry name" value="PI3/4_kinase_cat_sf"/>
</dbReference>
<dbReference type="Proteomes" id="UP000504637">
    <property type="component" value="Unplaced"/>
</dbReference>
<dbReference type="GO" id="GO:0000781">
    <property type="term" value="C:chromosome, telomeric region"/>
    <property type="evidence" value="ECO:0007669"/>
    <property type="project" value="UniProtKB-SubCell"/>
</dbReference>
<proteinExistence type="inferred from homology"/>
<dbReference type="PROSITE" id="PS00916">
    <property type="entry name" value="PI3_4_KINASE_2"/>
    <property type="match status" value="1"/>
</dbReference>
<sequence>MSSDKPLSLLPLLERCRSTSLKDRKAALVELSKKFRAYGSNSSHFQCKTAEYLDVFNQIFRCAIDEHATYSKAKTDKTRTIVEERLVLVSEALRFAIEACLHFMGYIVVTAILDHVLQLLMPTSGELCEPLAIEYSKCVRIILSYPPHVEHLNTAANSAREAKNNDWTMIADFCIGSVEQMVGESADGEFAAAAGSESVAVRSSNYSSYRGMIASQSDRLLIRQVAEDMIVCLQFLTGVPNAPVLTKAQDITRVLICWLQSSSSSGRQRLPAFVAIKQLLMRVRTEDTKLTEALTYDLVLIIRKSWPSSTSGNSALREEMLKILLLLRPYFFVLSDQSQSGVFRRELQALLLAIESEYATRKGSKVHLSSDDLRCELTLRSEDHRTKVASLLFSLQSQGADHNWILLCTLATVYAALGKTSAEESVDRRDSEDLIGDSDGPPRSKRQRRSDEFGDLLARTTTGELVSRISALQTLTFYSEQYPLPPSQVSSCLEKLQETCAENSGPVNCWSFFALASLATQDCSANSELAQQWNTVWQLAVRALTDSQSCRAAAYSLYVMFALNLVTRAGVNELVQTMTNTVDLTGPALLADSVSLLLPIVVKQSQESGTDLSLRTTNSIAGWFSRVYTPSRFMERTTSSDNNSSKTADVMSLICSCLGQKAHLRHTIAFPLWDTTTSVWIRCVSEKDLVSYLLLSPTDDRTRARQAFNDLLACPINTSTARVNSQTSILTHLITELTRINEIWQMPTDEKIRLTSSSSLAQICRFCCVIVCSAFCCAFRDVRRQSELQKQARLLLEAICEVMSSIQCPRATVDILLVEFSSVLSGVQDRDEDRTSGHLHCLFECEKIICAQLSEALDARQISEDNLGDEDQMDIEIMAESQESRAGKSNASTTENWLGLDTPFCLISMRYGVALYAKAVVLIQQQQDSIDENFSAASLISDYILDQPPEAILACSGPIAILPSLGMLFSTEDTKRVLERFVANQRYYAFVRSEVAIGSLVDIISSFKMIWSSQDDEELYNLGLDVYDWCASIIRVSGVLSPASQKRLAAFLLDLCQTHPDYVKGMDMPSPRTCLFSLIQRGCIGVQHFLTSRVPAMFSKFTLAAHDAMFDDLQSSLPAEAEWIEGIAMRLLYLSELASAWHSLLRRCVYYLFETAGRVQKSLKHATWCINNLARSLPLKMPQKLFSTFAPQLLHTWLESSQLSELPFAAFQYVSLNELLVANESEVCAQLMMRNAVDDWTVMSKALKMLPNDIIKKSFAKSLAYAIGRDISRPQQNAAESVEQKLRDAVGGKETYRALISQVFPTTMSYLYLCMQQDDFQDSWLEKRPAFTKAFEALKKMKDFSHSVRVLPPSQQPSFRSKYLCDQIERLCRRVGADPTKPWNPSSFMLAARMLIDTVEPSLGPLHACLVIRRLRVLIAMAGDVACTGLPLEMLIHFLRSFVSDSECADDTLGILRYLFDHGIDHLRSTPKFFIGAVILLILRMRQHSRQEQESTTLESQHRSTIERMLQFQGWLVDLLTRNIGDILDHADFTGALALLRLPGNSCKGSAESRLLVFLLQQWSFPTLCSEWDASEAVSILSEQFEISLSTDQDCLGDDTLAIQYSPQLFDIALNVTLGDTFLAWLACVLGRAYAASGKVPRVKQQSELHTAVAPPKPPRPEDAANSVSMIASRLTRLIYSRKQSEAGLAEFTLRTITKSISDATELLAFEQVLPEIIQLAIQGGTFKYEPKDVSDSTILGASYTAKSIQQAFEPSSSETIEVWATAVAVAICTEALNIPVVNSMVPICANVPGLALEILPFLIHILLTRELGKKPIIRGILSKAAMLHFKEEDPAFQPKQCFFLKLLLYLRSQPMPSESTQVDRLQWLEVDLQLAASAGVRCGMHAAALLFAESISPLPQPNRRTSARSTGYSEQELSILPDKLLLEIFSKLEEPDSFYGVKQEATLDAVLGRLDYEKNGTGSLMVRAAQMDSRMQTTHQLIPSDVDGLVHSLSALNLKSLTYILVNNGLASSTASSDAMLDAARSLQQWDVNRLETNVRPEAIIYDAFQELSQSSSIDHLRDKVRNAVKSTAKYGVELARSALISQSWFRSLAVLSEFTELLSVADESEMASLLKTVRSRQEWMQTGQYEDVHAILSSRETALAVLAENGKLGHSMHVGRKGVLKLQVEALLDVSKFAREQSRLQEAMTATASLSDIVSKCRDSELSVSVAAQAETAYVLWKAGEATTSIQILRTVLDTTDFELQDIPIGRPSLLAQLGHQLAEARLEKPEDILQLYLQPAINQLENRREGAEAGQVYHEFATFCHNELQSHSNSENFLRVEKLRNRKMDEVTELKAGIENSKKGSREREDYERSLRKANQWFAIDDAEYQRLKQTRDMHIRQSLQNYLLTLQASDKYDASVLRFFTLWLENSEDLSSGDSIAKHLPNVPSWKFVLLMNQLMSSLEHNTSTFQNTLRALVLRICSEHPHHGLHHLFASSRRPEGSDTAARSRYSAAKSIASEIQKTPRAGSILRHVFAANKDYDDLACSGKLDKGRTREAVKNFAPATKVATNIPRLQVPPATITLATRPSCDYGDVPIVIRFSPSFDIMSGLSAPKALKATASDGRVYKQLFKSGNDDLRQDAIMEQVFEGVSKMLRNHRATRQRDLKVRTYKVIPLSTNSGIIEFVPNSIPINEFLRPAHKKYHPKDWSDSKARDDIRHAQQDATATRVQVFRKICQNMRPVLRHFFLERFNDPDEWFERRTAYTRTTASVSMLGHVLGLGDRHCHNILLDEGTGEIVHIDLGVAFEAGRVLPIPELVPFRLTRDIVDGMGITKTEGVFRRCCEFTMDALREDKSSIMTLLNVLRYDPLYNWTVSPLRAKHMQDAQETGQDIAGSSRKKGDEAGEADRALSVVEKKLSKTLSTAATVNELIQQATDERNLATLFCGWAAYF</sequence>
<comment type="catalytic activity">
    <reaction evidence="15">
        <text>L-seryl-[protein] + ATP = O-phospho-L-seryl-[protein] + ADP + H(+)</text>
        <dbReference type="Rhea" id="RHEA:17989"/>
        <dbReference type="Rhea" id="RHEA-COMP:9863"/>
        <dbReference type="Rhea" id="RHEA-COMP:11604"/>
        <dbReference type="ChEBI" id="CHEBI:15378"/>
        <dbReference type="ChEBI" id="CHEBI:29999"/>
        <dbReference type="ChEBI" id="CHEBI:30616"/>
        <dbReference type="ChEBI" id="CHEBI:83421"/>
        <dbReference type="ChEBI" id="CHEBI:456216"/>
        <dbReference type="EC" id="2.7.11.1"/>
    </reaction>
</comment>
<evidence type="ECO:0000256" key="5">
    <source>
        <dbReference type="ARBA" id="ARBA00014619"/>
    </source>
</evidence>
<evidence type="ECO:0000256" key="14">
    <source>
        <dbReference type="ARBA" id="ARBA00047899"/>
    </source>
</evidence>
<dbReference type="SMART" id="SM01343">
    <property type="entry name" value="FATC"/>
    <property type="match status" value="1"/>
</dbReference>
<dbReference type="PROSITE" id="PS51189">
    <property type="entry name" value="FAT"/>
    <property type="match status" value="1"/>
</dbReference>
<evidence type="ECO:0000259" key="20">
    <source>
        <dbReference type="PROSITE" id="PS51190"/>
    </source>
</evidence>
<dbReference type="EC" id="2.7.11.1" evidence="4 16"/>
<dbReference type="SUPFAM" id="SSF56112">
    <property type="entry name" value="Protein kinase-like (PK-like)"/>
    <property type="match status" value="1"/>
</dbReference>
<comment type="similarity">
    <text evidence="2 16">Belongs to the PI3/PI4-kinase family. ATM subfamily.</text>
</comment>
<dbReference type="PANTHER" id="PTHR37079:SF4">
    <property type="entry name" value="SERINE_THREONINE-PROTEIN KINASE ATM"/>
    <property type="match status" value="1"/>
</dbReference>
<evidence type="ECO:0000256" key="17">
    <source>
        <dbReference type="SAM" id="MobiDB-lite"/>
    </source>
</evidence>
<dbReference type="PROSITE" id="PS51190">
    <property type="entry name" value="FATC"/>
    <property type="match status" value="1"/>
</dbReference>
<dbReference type="InterPro" id="IPR038980">
    <property type="entry name" value="ATM_plant"/>
</dbReference>
<feature type="domain" description="FATC" evidence="20">
    <location>
        <begin position="2903"/>
        <end position="2935"/>
    </location>
</feature>
<organism evidence="22">
    <name type="scientific">Dissoconium aciculare CBS 342.82</name>
    <dbReference type="NCBI Taxonomy" id="1314786"/>
    <lineage>
        <taxon>Eukaryota</taxon>
        <taxon>Fungi</taxon>
        <taxon>Dikarya</taxon>
        <taxon>Ascomycota</taxon>
        <taxon>Pezizomycotina</taxon>
        <taxon>Dothideomycetes</taxon>
        <taxon>Dothideomycetidae</taxon>
        <taxon>Mycosphaerellales</taxon>
        <taxon>Dissoconiaceae</taxon>
        <taxon>Dissoconium</taxon>
    </lineage>
</organism>
<evidence type="ECO:0000256" key="15">
    <source>
        <dbReference type="ARBA" id="ARBA00048679"/>
    </source>
</evidence>
<dbReference type="RefSeq" id="XP_033456869.1">
    <property type="nucleotide sequence ID" value="XM_033605594.1"/>
</dbReference>
<feature type="region of interest" description="Disordered" evidence="17">
    <location>
        <begin position="2867"/>
        <end position="2890"/>
    </location>
</feature>
<feature type="domain" description="PI3K/PI4K catalytic" evidence="18">
    <location>
        <begin position="2585"/>
        <end position="2895"/>
    </location>
</feature>
<dbReference type="InterPro" id="IPR014009">
    <property type="entry name" value="PIK_FAT"/>
</dbReference>
<dbReference type="GO" id="GO:0004674">
    <property type="term" value="F:protein serine/threonine kinase activity"/>
    <property type="evidence" value="ECO:0007669"/>
    <property type="project" value="UniProtKB-KW"/>
</dbReference>
<dbReference type="InterPro" id="IPR011009">
    <property type="entry name" value="Kinase-like_dom_sf"/>
</dbReference>
<dbReference type="InterPro" id="IPR044107">
    <property type="entry name" value="PIKKc_ATM"/>
</dbReference>
<evidence type="ECO:0000256" key="12">
    <source>
        <dbReference type="ARBA" id="ARBA00023242"/>
    </source>
</evidence>
<dbReference type="Pfam" id="PF00454">
    <property type="entry name" value="PI3_PI4_kinase"/>
    <property type="match status" value="1"/>
</dbReference>
<comment type="subcellular location">
    <subcellularLocation>
        <location evidence="16">Chromosome</location>
        <location evidence="16">Telomere</location>
    </subcellularLocation>
    <subcellularLocation>
        <location evidence="1 16">Nucleus</location>
    </subcellularLocation>
</comment>
<dbReference type="GO" id="GO:0005634">
    <property type="term" value="C:nucleus"/>
    <property type="evidence" value="ECO:0007669"/>
    <property type="project" value="UniProtKB-SubCell"/>
</dbReference>
<reference evidence="22" key="3">
    <citation type="submission" date="2025-08" db="UniProtKB">
        <authorList>
            <consortium name="RefSeq"/>
        </authorList>
    </citation>
    <scope>IDENTIFICATION</scope>
    <source>
        <strain evidence="22">CBS 342.82</strain>
    </source>
</reference>
<evidence type="ECO:0000256" key="9">
    <source>
        <dbReference type="ARBA" id="ARBA00022763"/>
    </source>
</evidence>
<evidence type="ECO:0000256" key="13">
    <source>
        <dbReference type="ARBA" id="ARBA00025079"/>
    </source>
</evidence>
<keyword evidence="9 16" id="KW-0227">DNA damage</keyword>
<dbReference type="SMART" id="SM01342">
    <property type="entry name" value="TAN"/>
    <property type="match status" value="1"/>
</dbReference>
<dbReference type="GO" id="GO:0006325">
    <property type="term" value="P:chromatin organization"/>
    <property type="evidence" value="ECO:0007669"/>
    <property type="project" value="UniProtKB-KW"/>
</dbReference>
<keyword evidence="16" id="KW-0156">Chromatin regulator</keyword>
<comment type="function">
    <text evidence="13 16">Serine/threonine protein kinase which activates checkpoint signaling upon genotoxic stresses such as ionizing radiation (IR), ultraviolet light (UV), or DNA replication stalling, thereby acting as a DNA damage sensor. Recognizes the substrate consensus sequence [ST]-Q. Phosphorylates histone H2A to form H2AS128ph (gamma-H2A) at sites of DNA damage, involved in the regulation of DNA damage response mechanism. Required for the control of telomere length and genome stability.</text>
</comment>
<comment type="catalytic activity">
    <reaction evidence="14 16">
        <text>L-threonyl-[protein] + ATP = O-phospho-L-threonyl-[protein] + ADP + H(+)</text>
        <dbReference type="Rhea" id="RHEA:46608"/>
        <dbReference type="Rhea" id="RHEA-COMP:11060"/>
        <dbReference type="Rhea" id="RHEA-COMP:11605"/>
        <dbReference type="ChEBI" id="CHEBI:15378"/>
        <dbReference type="ChEBI" id="CHEBI:30013"/>
        <dbReference type="ChEBI" id="CHEBI:30616"/>
        <dbReference type="ChEBI" id="CHEBI:61977"/>
        <dbReference type="ChEBI" id="CHEBI:456216"/>
        <dbReference type="EC" id="2.7.11.1"/>
    </reaction>
</comment>
<dbReference type="OrthoDB" id="381190at2759"/>
<evidence type="ECO:0000313" key="22">
    <source>
        <dbReference type="RefSeq" id="XP_033456869.1"/>
    </source>
</evidence>
<evidence type="ECO:0000256" key="11">
    <source>
        <dbReference type="ARBA" id="ARBA00022840"/>
    </source>
</evidence>
<dbReference type="Pfam" id="PF11640">
    <property type="entry name" value="TAN"/>
    <property type="match status" value="1"/>
</dbReference>
<gene>
    <name evidence="22" type="ORF">K489DRAFT_383394</name>
</gene>
<dbReference type="InterPro" id="IPR021668">
    <property type="entry name" value="TAN"/>
</dbReference>
<dbReference type="GO" id="GO:0006281">
    <property type="term" value="P:DNA repair"/>
    <property type="evidence" value="ECO:0007669"/>
    <property type="project" value="InterPro"/>
</dbReference>
<evidence type="ECO:0000256" key="3">
    <source>
        <dbReference type="ARBA" id="ARBA00011370"/>
    </source>
</evidence>
<dbReference type="GO" id="GO:0005524">
    <property type="term" value="F:ATP binding"/>
    <property type="evidence" value="ECO:0007669"/>
    <property type="project" value="UniProtKB-KW"/>
</dbReference>
<dbReference type="PROSITE" id="PS50290">
    <property type="entry name" value="PI3_4_KINASE_3"/>
    <property type="match status" value="1"/>
</dbReference>
<keyword evidence="12 16" id="KW-0539">Nucleus</keyword>
<dbReference type="PANTHER" id="PTHR37079">
    <property type="entry name" value="SERINE/THREONINE-PROTEIN KINASE ATM"/>
    <property type="match status" value="1"/>
</dbReference>
<dbReference type="Gene3D" id="1.10.1070.11">
    <property type="entry name" value="Phosphatidylinositol 3-/4-kinase, catalytic domain"/>
    <property type="match status" value="1"/>
</dbReference>
<dbReference type="Pfam" id="PF02260">
    <property type="entry name" value="FATC"/>
    <property type="match status" value="1"/>
</dbReference>
<comment type="subunit">
    <text evidence="3">Associates with DNA double-strand breaks.</text>
</comment>
<keyword evidence="11 16" id="KW-0067">ATP-binding</keyword>
<evidence type="ECO:0000256" key="2">
    <source>
        <dbReference type="ARBA" id="ARBA00010769"/>
    </source>
</evidence>
<dbReference type="SMART" id="SM00146">
    <property type="entry name" value="PI3Kc"/>
    <property type="match status" value="1"/>
</dbReference>
<evidence type="ECO:0000256" key="8">
    <source>
        <dbReference type="ARBA" id="ARBA00022741"/>
    </source>
</evidence>
<evidence type="ECO:0000259" key="18">
    <source>
        <dbReference type="PROSITE" id="PS50290"/>
    </source>
</evidence>
<accession>A0A6J3LVY2</accession>
<keyword evidence="10 16" id="KW-0418">Kinase</keyword>
<reference evidence="22" key="1">
    <citation type="submission" date="2020-01" db="EMBL/GenBank/DDBJ databases">
        <authorList>
            <consortium name="DOE Joint Genome Institute"/>
            <person name="Haridas S."/>
            <person name="Albert R."/>
            <person name="Binder M."/>
            <person name="Bloem J."/>
            <person name="Labutti K."/>
            <person name="Salamov A."/>
            <person name="Andreopoulos B."/>
            <person name="Baker S.E."/>
            <person name="Barry K."/>
            <person name="Bills G."/>
            <person name="Bluhm B.H."/>
            <person name="Cannon C."/>
            <person name="Castanera R."/>
            <person name="Culley D.E."/>
            <person name="Daum C."/>
            <person name="Ezra D."/>
            <person name="Gonzalez J.B."/>
            <person name="Henrissat B."/>
            <person name="Kuo A."/>
            <person name="Liang C."/>
            <person name="Lipzen A."/>
            <person name="Lutzoni F."/>
            <person name="Magnuson J."/>
            <person name="Mondo S."/>
            <person name="Nolan M."/>
            <person name="Ohm R."/>
            <person name="Pangilinan J."/>
            <person name="Park H.-J."/>
            <person name="Ramirez L."/>
            <person name="Alfaro M."/>
            <person name="Sun H."/>
            <person name="Tritt A."/>
            <person name="Yoshinaga Y."/>
            <person name="Zwiers L.-H."/>
            <person name="Turgeon B.G."/>
            <person name="Goodwin S.B."/>
            <person name="Spatafora J.W."/>
            <person name="Crous P.W."/>
            <person name="Grigoriev I.V."/>
        </authorList>
    </citation>
    <scope>NUCLEOTIDE SEQUENCE</scope>
    <source>
        <strain evidence="22">CBS 342.82</strain>
    </source>
</reference>
<evidence type="ECO:0000256" key="10">
    <source>
        <dbReference type="ARBA" id="ARBA00022777"/>
    </source>
</evidence>
<feature type="region of interest" description="Disordered" evidence="17">
    <location>
        <begin position="426"/>
        <end position="452"/>
    </location>
</feature>